<dbReference type="SUPFAM" id="SSF56655">
    <property type="entry name" value="Carbohydrate phosphatase"/>
    <property type="match status" value="1"/>
</dbReference>
<proteinExistence type="predicted"/>
<dbReference type="InterPro" id="IPR050725">
    <property type="entry name" value="CysQ/Inositol_MonoPase"/>
</dbReference>
<evidence type="ECO:0000313" key="3">
    <source>
        <dbReference type="EMBL" id="TYQ01024.1"/>
    </source>
</evidence>
<reference evidence="3" key="1">
    <citation type="submission" date="2019-07" db="EMBL/GenBank/DDBJ databases">
        <title>Genomic Encyclopedia of Type Strains, Phase IV (KMG-IV): sequencing the most valuable type-strain genomes for metagenomic binning, comparative biology and taxonomic classification.</title>
        <authorList>
            <person name="Goeker M."/>
        </authorList>
    </citation>
    <scope>NUCLEOTIDE SEQUENCE</scope>
    <source>
        <strain evidence="3">DSM 44596</strain>
    </source>
</reference>
<dbReference type="Gene3D" id="3.40.190.80">
    <property type="match status" value="1"/>
</dbReference>
<dbReference type="Pfam" id="PF26061">
    <property type="entry name" value="DUF8021"/>
    <property type="match status" value="1"/>
</dbReference>
<dbReference type="GO" id="GO:0050427">
    <property type="term" value="P:3'-phosphoadenosine 5'-phosphosulfate metabolic process"/>
    <property type="evidence" value="ECO:0007669"/>
    <property type="project" value="TreeGrafter"/>
</dbReference>
<dbReference type="Gene3D" id="3.30.540.10">
    <property type="entry name" value="Fructose-1,6-Bisphosphatase, subunit A, domain 1"/>
    <property type="match status" value="1"/>
</dbReference>
<accession>A0A652YJ85</accession>
<dbReference type="GO" id="GO:0000103">
    <property type="term" value="P:sulfate assimilation"/>
    <property type="evidence" value="ECO:0007669"/>
    <property type="project" value="TreeGrafter"/>
</dbReference>
<dbReference type="Pfam" id="PF00459">
    <property type="entry name" value="Inositol_P"/>
    <property type="match status" value="1"/>
</dbReference>
<keyword evidence="1" id="KW-0479">Metal-binding</keyword>
<feature type="binding site" evidence="1">
    <location>
        <position position="90"/>
    </location>
    <ligand>
        <name>Mg(2+)</name>
        <dbReference type="ChEBI" id="CHEBI:18420"/>
        <label>2</label>
    </ligand>
</feature>
<dbReference type="PANTHER" id="PTHR43028:SF5">
    <property type="entry name" value="3'(2'),5'-BISPHOSPHATE NUCLEOTIDASE 1"/>
    <property type="match status" value="1"/>
</dbReference>
<gene>
    <name evidence="3" type="ORF">FNL38_10936</name>
</gene>
<dbReference type="GO" id="GO:0046872">
    <property type="term" value="F:metal ion binding"/>
    <property type="evidence" value="ECO:0007669"/>
    <property type="project" value="UniProtKB-KW"/>
</dbReference>
<dbReference type="CDD" id="cd01638">
    <property type="entry name" value="CysQ"/>
    <property type="match status" value="1"/>
</dbReference>
<feature type="binding site" evidence="1">
    <location>
        <position position="70"/>
    </location>
    <ligand>
        <name>Mg(2+)</name>
        <dbReference type="ChEBI" id="CHEBI:18420"/>
        <label>1</label>
        <note>catalytic</note>
    </ligand>
</feature>
<dbReference type="InterPro" id="IPR000760">
    <property type="entry name" value="Inositol_monophosphatase-like"/>
</dbReference>
<feature type="binding site" evidence="1">
    <location>
        <position position="91"/>
    </location>
    <ligand>
        <name>Mg(2+)</name>
        <dbReference type="ChEBI" id="CHEBI:18420"/>
        <label>1</label>
        <note>catalytic</note>
    </ligand>
</feature>
<organism evidence="3">
    <name type="scientific">Nocardia globerula</name>
    <dbReference type="NCBI Taxonomy" id="1818"/>
    <lineage>
        <taxon>Bacteria</taxon>
        <taxon>Bacillati</taxon>
        <taxon>Actinomycetota</taxon>
        <taxon>Actinomycetes</taxon>
        <taxon>Mycobacteriales</taxon>
        <taxon>Nocardiaceae</taxon>
        <taxon>Nocardia</taxon>
    </lineage>
</organism>
<dbReference type="AlphaFoldDB" id="A0A652YJ85"/>
<feature type="domain" description="DUF8021" evidence="2">
    <location>
        <begin position="263"/>
        <end position="371"/>
    </location>
</feature>
<dbReference type="InterPro" id="IPR058334">
    <property type="entry name" value="DUF8021"/>
</dbReference>
<name>A0A652YJ85_NOCGL</name>
<feature type="binding site" evidence="1">
    <location>
        <position position="88"/>
    </location>
    <ligand>
        <name>Mg(2+)</name>
        <dbReference type="ChEBI" id="CHEBI:18420"/>
        <label>1</label>
        <note>catalytic</note>
    </ligand>
</feature>
<evidence type="ECO:0000259" key="2">
    <source>
        <dbReference type="Pfam" id="PF26061"/>
    </source>
</evidence>
<evidence type="ECO:0000256" key="1">
    <source>
        <dbReference type="PIRSR" id="PIRSR600760-2"/>
    </source>
</evidence>
<dbReference type="GO" id="GO:0008441">
    <property type="term" value="F:3'(2'),5'-bisphosphate nucleotidase activity"/>
    <property type="evidence" value="ECO:0007669"/>
    <property type="project" value="TreeGrafter"/>
</dbReference>
<keyword evidence="1" id="KW-0460">Magnesium</keyword>
<feature type="binding site" evidence="1">
    <location>
        <position position="201"/>
    </location>
    <ligand>
        <name>Mg(2+)</name>
        <dbReference type="ChEBI" id="CHEBI:18420"/>
        <label>1</label>
        <note>catalytic</note>
    </ligand>
</feature>
<dbReference type="PRINTS" id="PR00377">
    <property type="entry name" value="IMPHPHTASES"/>
</dbReference>
<sequence length="381" mass="40567">MSEPTHSRTADAELAKHLAEAAGAILLGIRAEGLGAGDGRELGRRGDKAADVFILDQLAEARPDDAVLSEESADDRTRLEASRVWIIDPLDGSKEYGMPARSDWAVHVALWERGHGITAAAVSQPALGQVYSSIDAVSDAPANQPLRIVVSGSRPPAFTDAVAAELGAEVVHMGSAGAKAMAVVRGDVDAYLHAGGQWEWDSAAPVGVAQAAGLHCSRIDGSPLLYNESHPYLPDLVICRPELAESILRAIAKHSTESAVSGRVAMAREYVNALLTHDATKVRFAADAWRVENGQRTGDTGAFISNELEQGQQYRGIVAIRELALREWGESVVARYLMDLGTPGQAPAVTVFITEYFGIPAGEIESIMAIIEPHPKKDDAQ</sequence>
<protein>
    <submittedName>
        <fullName evidence="3">3'(2'),5'-bisphosphate nucleotidase</fullName>
    </submittedName>
</protein>
<comment type="caution">
    <text evidence="3">The sequence shown here is derived from an EMBL/GenBank/DDBJ whole genome shotgun (WGS) entry which is preliminary data.</text>
</comment>
<dbReference type="EMBL" id="VNIQ01000009">
    <property type="protein sequence ID" value="TYQ01024.1"/>
    <property type="molecule type" value="Genomic_DNA"/>
</dbReference>
<dbReference type="PANTHER" id="PTHR43028">
    <property type="entry name" value="3'(2'),5'-BISPHOSPHATE NUCLEOTIDASE 1"/>
    <property type="match status" value="1"/>
</dbReference>
<comment type="cofactor">
    <cofactor evidence="1">
        <name>Mg(2+)</name>
        <dbReference type="ChEBI" id="CHEBI:18420"/>
    </cofactor>
</comment>